<dbReference type="EMBL" id="LDRT01000118">
    <property type="protein sequence ID" value="KTR90885.1"/>
    <property type="molecule type" value="Genomic_DNA"/>
</dbReference>
<dbReference type="Gene3D" id="3.40.710.10">
    <property type="entry name" value="DD-peptidase/beta-lactamase superfamily"/>
    <property type="match status" value="1"/>
</dbReference>
<evidence type="ECO:0000313" key="2">
    <source>
        <dbReference type="EMBL" id="KTR90885.1"/>
    </source>
</evidence>
<evidence type="ECO:0000313" key="3">
    <source>
        <dbReference type="Proteomes" id="UP000075025"/>
    </source>
</evidence>
<dbReference type="OrthoDB" id="3422781at2"/>
<dbReference type="AlphaFoldDB" id="A0A147EU53"/>
<dbReference type="InterPro" id="IPR052907">
    <property type="entry name" value="Beta-lactamase/esterase"/>
</dbReference>
<dbReference type="Pfam" id="PF00144">
    <property type="entry name" value="Beta-lactamase"/>
    <property type="match status" value="1"/>
</dbReference>
<dbReference type="PANTHER" id="PTHR43319:SF3">
    <property type="entry name" value="BETA-LACTAMASE-RELATED DOMAIN-CONTAINING PROTEIN"/>
    <property type="match status" value="1"/>
</dbReference>
<dbReference type="SUPFAM" id="SSF56601">
    <property type="entry name" value="beta-lactamase/transpeptidase-like"/>
    <property type="match status" value="1"/>
</dbReference>
<evidence type="ECO:0000259" key="1">
    <source>
        <dbReference type="Pfam" id="PF00144"/>
    </source>
</evidence>
<dbReference type="InterPro" id="IPR012338">
    <property type="entry name" value="Beta-lactam/transpept-like"/>
</dbReference>
<dbReference type="RefSeq" id="WP_058624791.1">
    <property type="nucleotide sequence ID" value="NZ_LDRT01000118.1"/>
</dbReference>
<dbReference type="PANTHER" id="PTHR43319">
    <property type="entry name" value="BETA-LACTAMASE-RELATED"/>
    <property type="match status" value="1"/>
</dbReference>
<sequence>MTAVKGTVAPGYERVGEAFAVAFDGLPEMGAALAVRVDGRAVVDLWGGVADGRTGRPWERETPSVVFSSTKGLMSILVARLVASGRLDLDEPLSAIWPEFGAHGKHLVSVGDALAHRAGVSAPRVSVSREQLRDFDAMTTLLAAQEPLWEPGTAWAYHALTHGWLSGEIVRRAGGTDPGEAFAEMAASVGGGAWLGMPPEVAASVAHLRVGPTLSALVERQRASRDPSTIDWQERAMTLGGVLPETLVTDDDGFNADDVRAAVIPGAGAIATARAVAAMWSATVADTDGVRLLDDDTVRIVTRERTAGAPVFPAPAPWPRWASGFQLDSDARRFLGGSSFGHDGAGGQVAFADRESRVGFAFVTNWMEAVDPRATRIVDALRAVVA</sequence>
<dbReference type="PATRIC" id="fig|2033.6.peg.397"/>
<feature type="domain" description="Beta-lactamase-related" evidence="1">
    <location>
        <begin position="28"/>
        <end position="375"/>
    </location>
</feature>
<reference evidence="2 3" key="1">
    <citation type="journal article" date="2016" name="Front. Microbiol.">
        <title>Genomic Resource of Rice Seed Associated Bacteria.</title>
        <authorList>
            <person name="Midha S."/>
            <person name="Bansal K."/>
            <person name="Sharma S."/>
            <person name="Kumar N."/>
            <person name="Patil P.P."/>
            <person name="Chaudhry V."/>
            <person name="Patil P.B."/>
        </authorList>
    </citation>
    <scope>NUCLEOTIDE SEQUENCE [LARGE SCALE GENOMIC DNA]</scope>
    <source>
        <strain evidence="2 3">NS220</strain>
    </source>
</reference>
<dbReference type="InterPro" id="IPR001466">
    <property type="entry name" value="Beta-lactam-related"/>
</dbReference>
<accession>A0A147EU53</accession>
<comment type="caution">
    <text evidence="2">The sequence shown here is derived from an EMBL/GenBank/DDBJ whole genome shotgun (WGS) entry which is preliminary data.</text>
</comment>
<protein>
    <submittedName>
        <fullName evidence="2">Carboxylesterase</fullName>
    </submittedName>
</protein>
<dbReference type="Proteomes" id="UP000075025">
    <property type="component" value="Unassembled WGS sequence"/>
</dbReference>
<gene>
    <name evidence="2" type="ORF">NS220_14855</name>
</gene>
<organism evidence="2 3">
    <name type="scientific">Microbacterium testaceum</name>
    <name type="common">Aureobacterium testaceum</name>
    <name type="synonym">Brevibacterium testaceum</name>
    <dbReference type="NCBI Taxonomy" id="2033"/>
    <lineage>
        <taxon>Bacteria</taxon>
        <taxon>Bacillati</taxon>
        <taxon>Actinomycetota</taxon>
        <taxon>Actinomycetes</taxon>
        <taxon>Micrococcales</taxon>
        <taxon>Microbacteriaceae</taxon>
        <taxon>Microbacterium</taxon>
    </lineage>
</organism>
<proteinExistence type="predicted"/>
<name>A0A147EU53_MICTE</name>